<keyword evidence="1" id="KW-0175">Coiled coil</keyword>
<dbReference type="Proteomes" id="UP000692954">
    <property type="component" value="Unassembled WGS sequence"/>
</dbReference>
<organism evidence="2 3">
    <name type="scientific">Paramecium sonneborni</name>
    <dbReference type="NCBI Taxonomy" id="65129"/>
    <lineage>
        <taxon>Eukaryota</taxon>
        <taxon>Sar</taxon>
        <taxon>Alveolata</taxon>
        <taxon>Ciliophora</taxon>
        <taxon>Intramacronucleata</taxon>
        <taxon>Oligohymenophorea</taxon>
        <taxon>Peniculida</taxon>
        <taxon>Parameciidae</taxon>
        <taxon>Paramecium</taxon>
    </lineage>
</organism>
<comment type="caution">
    <text evidence="2">The sequence shown here is derived from an EMBL/GenBank/DDBJ whole genome shotgun (WGS) entry which is preliminary data.</text>
</comment>
<keyword evidence="3" id="KW-1185">Reference proteome</keyword>
<dbReference type="EMBL" id="CAJJDN010000039">
    <property type="protein sequence ID" value="CAD8079379.1"/>
    <property type="molecule type" value="Genomic_DNA"/>
</dbReference>
<gene>
    <name evidence="2" type="ORF">PSON_ATCC_30995.1.T0390074</name>
</gene>
<evidence type="ECO:0000313" key="2">
    <source>
        <dbReference type="EMBL" id="CAD8079379.1"/>
    </source>
</evidence>
<reference evidence="2" key="1">
    <citation type="submission" date="2021-01" db="EMBL/GenBank/DDBJ databases">
        <authorList>
            <consortium name="Genoscope - CEA"/>
            <person name="William W."/>
        </authorList>
    </citation>
    <scope>NUCLEOTIDE SEQUENCE</scope>
</reference>
<dbReference type="AlphaFoldDB" id="A0A8S1MIT4"/>
<proteinExistence type="predicted"/>
<evidence type="ECO:0000313" key="3">
    <source>
        <dbReference type="Proteomes" id="UP000692954"/>
    </source>
</evidence>
<dbReference type="OrthoDB" id="298802at2759"/>
<feature type="coiled-coil region" evidence="1">
    <location>
        <begin position="86"/>
        <end position="120"/>
    </location>
</feature>
<sequence>MKQNDVFTKRETLRPINTLTCFDSAHTNSVYILKMKELTTIYKQESELLQDDLTHMNQLVNSQSEEIQNEIEPQILQLKQMLQQQVVEYNHEMQDQIVQLENIRNDNLQLEKEIFKIQQRLTKLDDHIGQQVLQRKYDIKFS</sequence>
<protein>
    <submittedName>
        <fullName evidence="2">Uncharacterized protein</fullName>
    </submittedName>
</protein>
<name>A0A8S1MIT4_9CILI</name>
<accession>A0A8S1MIT4</accession>
<evidence type="ECO:0000256" key="1">
    <source>
        <dbReference type="SAM" id="Coils"/>
    </source>
</evidence>